<keyword evidence="3" id="KW-1185">Reference proteome</keyword>
<proteinExistence type="predicted"/>
<dbReference type="OrthoDB" id="9985869at2"/>
<accession>A0A5J6G8Y2</accession>
<reference evidence="2 3" key="1">
    <citation type="submission" date="2017-09" db="EMBL/GenBank/DDBJ databases">
        <authorList>
            <person name="Lee N."/>
            <person name="Cho B.-K."/>
        </authorList>
    </citation>
    <scope>NUCLEOTIDE SEQUENCE [LARGE SCALE GENOMIC DNA]</scope>
    <source>
        <strain evidence="2 3">ATCC 12853</strain>
    </source>
</reference>
<evidence type="ECO:0000256" key="1">
    <source>
        <dbReference type="SAM" id="MobiDB-lite"/>
    </source>
</evidence>
<dbReference type="Proteomes" id="UP000325529">
    <property type="component" value="Chromosome"/>
</dbReference>
<protein>
    <submittedName>
        <fullName evidence="2">Uncharacterized protein</fullName>
    </submittedName>
</protein>
<sequence length="171" mass="17858">MAAAVIGALGAVAAAVIGVKLSDSGGDPGPTTAPPTTSPEHRAAKPAQPWKSGTEFFLNVPAQPYDLDSPWAHADARVSGSDVQVAGSDRDTLAAMNGATMAVITTHGKPTVEECRKRVSDTEMTSATIEIGQSYCFRTTEENTVVMQIKRLQNDANGVRQVVAENSFADG</sequence>
<feature type="region of interest" description="Disordered" evidence="1">
    <location>
        <begin position="22"/>
        <end position="48"/>
    </location>
</feature>
<organism evidence="2 3">
    <name type="scientific">Streptomyces kanamyceticus</name>
    <dbReference type="NCBI Taxonomy" id="1967"/>
    <lineage>
        <taxon>Bacteria</taxon>
        <taxon>Bacillati</taxon>
        <taxon>Actinomycetota</taxon>
        <taxon>Actinomycetes</taxon>
        <taxon>Kitasatosporales</taxon>
        <taxon>Streptomycetaceae</taxon>
        <taxon>Streptomyces</taxon>
    </lineage>
</organism>
<evidence type="ECO:0000313" key="2">
    <source>
        <dbReference type="EMBL" id="QEU90251.1"/>
    </source>
</evidence>
<name>A0A5J6G8Y2_STRKN</name>
<gene>
    <name evidence="2" type="ORF">CP970_04455</name>
</gene>
<dbReference type="RefSeq" id="WP_055545754.1">
    <property type="nucleotide sequence ID" value="NZ_CP023699.1"/>
</dbReference>
<dbReference type="AlphaFoldDB" id="A0A5J6G8Y2"/>
<dbReference type="EMBL" id="CP023699">
    <property type="protein sequence ID" value="QEU90251.1"/>
    <property type="molecule type" value="Genomic_DNA"/>
</dbReference>
<dbReference type="KEGG" id="ska:CP970_04455"/>
<evidence type="ECO:0000313" key="3">
    <source>
        <dbReference type="Proteomes" id="UP000325529"/>
    </source>
</evidence>